<dbReference type="Pfam" id="PF00925">
    <property type="entry name" value="GTP_cyclohydro2"/>
    <property type="match status" value="2"/>
</dbReference>
<comment type="caution">
    <text evidence="6">The sequence shown here is derived from an EMBL/GenBank/DDBJ whole genome shotgun (WGS) entry which is preliminary data.</text>
</comment>
<dbReference type="CDD" id="cd00641">
    <property type="entry name" value="GTP_cyclohydro2"/>
    <property type="match status" value="1"/>
</dbReference>
<evidence type="ECO:0008006" key="8">
    <source>
        <dbReference type="Google" id="ProtNLM"/>
    </source>
</evidence>
<name>A0AB34K846_PRYPA</name>
<dbReference type="GO" id="GO:0005525">
    <property type="term" value="F:GTP binding"/>
    <property type="evidence" value="ECO:0007669"/>
    <property type="project" value="UniProtKB-KW"/>
</dbReference>
<dbReference type="InterPro" id="IPR032677">
    <property type="entry name" value="GTP_cyclohydro_II"/>
</dbReference>
<protein>
    <recommendedName>
        <fullName evidence="8">GTP cyclohydrolase II</fullName>
    </recommendedName>
</protein>
<feature type="domain" description="GTP cyclohydrolase N-terminal" evidence="5">
    <location>
        <begin position="419"/>
        <end position="610"/>
    </location>
</feature>
<accession>A0AB34K846</accession>
<proteinExistence type="predicted"/>
<dbReference type="Pfam" id="PF12471">
    <property type="entry name" value="GTP_CH_N"/>
    <property type="match status" value="2"/>
</dbReference>
<dbReference type="Gene3D" id="3.40.50.10990">
    <property type="entry name" value="GTP cyclohydrolase II"/>
    <property type="match status" value="2"/>
</dbReference>
<evidence type="ECO:0000259" key="5">
    <source>
        <dbReference type="Pfam" id="PF12471"/>
    </source>
</evidence>
<keyword evidence="2" id="KW-0378">Hydrolase</keyword>
<evidence type="ECO:0000256" key="2">
    <source>
        <dbReference type="ARBA" id="ARBA00022801"/>
    </source>
</evidence>
<feature type="domain" description="GTP cyclohydrolase II" evidence="4">
    <location>
        <begin position="232"/>
        <end position="373"/>
    </location>
</feature>
<dbReference type="NCBIfam" id="NF005536">
    <property type="entry name" value="PRK07198.1"/>
    <property type="match status" value="2"/>
</dbReference>
<dbReference type="SUPFAM" id="SSF142695">
    <property type="entry name" value="RibA-like"/>
    <property type="match status" value="2"/>
</dbReference>
<dbReference type="PANTHER" id="PTHR47259">
    <property type="match status" value="1"/>
</dbReference>
<evidence type="ECO:0000313" key="7">
    <source>
        <dbReference type="Proteomes" id="UP001515480"/>
    </source>
</evidence>
<feature type="domain" description="GTP cyclohydrolase N-terminal" evidence="5">
    <location>
        <begin position="11"/>
        <end position="199"/>
    </location>
</feature>
<feature type="domain" description="GTP cyclohydrolase II" evidence="4">
    <location>
        <begin position="636"/>
        <end position="786"/>
    </location>
</feature>
<dbReference type="EMBL" id="JBGBPQ010000001">
    <property type="protein sequence ID" value="KAL1530669.1"/>
    <property type="molecule type" value="Genomic_DNA"/>
</dbReference>
<gene>
    <name evidence="6" type="ORF">AB1Y20_001569</name>
</gene>
<reference evidence="6 7" key="1">
    <citation type="journal article" date="2024" name="Science">
        <title>Giant polyketide synthase enzymes in the biosynthesis of giant marine polyether toxins.</title>
        <authorList>
            <person name="Fallon T.R."/>
            <person name="Shende V.V."/>
            <person name="Wierzbicki I.H."/>
            <person name="Pendleton A.L."/>
            <person name="Watervoot N.F."/>
            <person name="Auber R.P."/>
            <person name="Gonzalez D.J."/>
            <person name="Wisecaver J.H."/>
            <person name="Moore B.S."/>
        </authorList>
    </citation>
    <scope>NUCLEOTIDE SEQUENCE [LARGE SCALE GENOMIC DNA]</scope>
    <source>
        <strain evidence="6 7">12B1</strain>
    </source>
</reference>
<sequence>MSLHPASRHLIKLTTHPSNFGVDPEPIEWGARDPKKRGPIVATVSQPGKRNAIGAHSGTYSIYRAVALAVQHAPPGFRPDFTNTLPPEKIGPFESWFDVTKIVSLDPWGHVQQDIFEERISKGTLDIRPTIAVTKSHLDLPEIKKAVATGELIPDKKILGEDGSLSTTKAAIEPVWNLPEVAKRFQCEESTLRHVIYEQTGGMFPELVTRPDLKLFLPPINGLTVYIIGSVASIPDTTLPLVVRMHDESGDSDIFGADASTCRPYLLHGITECIGAALKGGAGLIVYSRQEGNGLGEVFKFLVHNARNKLGDSVDNFFTQQKRIAGVDDARLYELCPDVLLWLGVKKIDKFVTTNKAKISAIKTAGIEIVECIGLPEGLVPGGAKVESRARQDLKQVEGSPLSKRLKMERSNRSGAIRRVVLTTHPTQYSVSPIPITWGAATADARGAVVATLLSPQYRNAIGTHNGPCSIYRAVAIAKEEIDPTKRSDLAFTEPVVQIGPYQSWSDPDRIVAMDPWGHLTGTPSGPGKRAAACGADVQPTIAISVCKLQLTEVQQAMDAGRLKPDGKILMADGTCSAVKCAIEPVWYLPGIAKRFKLNESTLRQKLFEHTAGMFPELITRTDLSIFLPPIGGCTAYIFGDPEAIPDLSKRLTVRVHDECNGSDVFGSDICTCRPYLIHGIEECIREAQNGGTGLIVYNRKEGRALGEVTKFMVYNARKRQKGGDTAQNYFKRTEMIAGVQDMRFQELMPDPLHWLGVTRIDKFISMSDMKYDAVTGTGIEIVERVDIPDELIPADAKVEIDAKVYAGYYSGGKQVKSWDELASTVGRPVEG</sequence>
<evidence type="ECO:0000313" key="6">
    <source>
        <dbReference type="EMBL" id="KAL1530669.1"/>
    </source>
</evidence>
<evidence type="ECO:0000259" key="4">
    <source>
        <dbReference type="Pfam" id="PF00925"/>
    </source>
</evidence>
<dbReference type="GO" id="GO:0003935">
    <property type="term" value="F:GTP cyclohydrolase II activity"/>
    <property type="evidence" value="ECO:0007669"/>
    <property type="project" value="InterPro"/>
</dbReference>
<dbReference type="InterPro" id="IPR000926">
    <property type="entry name" value="RibA"/>
</dbReference>
<dbReference type="GO" id="GO:0009231">
    <property type="term" value="P:riboflavin biosynthetic process"/>
    <property type="evidence" value="ECO:0007669"/>
    <property type="project" value="InterPro"/>
</dbReference>
<dbReference type="AlphaFoldDB" id="A0AB34K846"/>
<evidence type="ECO:0000256" key="3">
    <source>
        <dbReference type="ARBA" id="ARBA00023134"/>
    </source>
</evidence>
<dbReference type="PANTHER" id="PTHR47259:SF2">
    <property type="entry name" value="URACIL-REGULATED PROTEIN 1"/>
    <property type="match status" value="1"/>
</dbReference>
<evidence type="ECO:0000256" key="1">
    <source>
        <dbReference type="ARBA" id="ARBA00022741"/>
    </source>
</evidence>
<dbReference type="InterPro" id="IPR036144">
    <property type="entry name" value="RibA-like_sf"/>
</dbReference>
<keyword evidence="3" id="KW-0342">GTP-binding</keyword>
<organism evidence="6 7">
    <name type="scientific">Prymnesium parvum</name>
    <name type="common">Toxic golden alga</name>
    <dbReference type="NCBI Taxonomy" id="97485"/>
    <lineage>
        <taxon>Eukaryota</taxon>
        <taxon>Haptista</taxon>
        <taxon>Haptophyta</taxon>
        <taxon>Prymnesiophyceae</taxon>
        <taxon>Prymnesiales</taxon>
        <taxon>Prymnesiaceae</taxon>
        <taxon>Prymnesium</taxon>
    </lineage>
</organism>
<keyword evidence="7" id="KW-1185">Reference proteome</keyword>
<dbReference type="InterPro" id="IPR022163">
    <property type="entry name" value="GTP_CH_N"/>
</dbReference>
<dbReference type="Proteomes" id="UP001515480">
    <property type="component" value="Unassembled WGS sequence"/>
</dbReference>
<keyword evidence="1" id="KW-0547">Nucleotide-binding</keyword>